<evidence type="ECO:0000313" key="2">
    <source>
        <dbReference type="EMBL" id="CCM65710.1"/>
    </source>
</evidence>
<dbReference type="HOGENOM" id="CLU_443263_0_0_11"/>
<feature type="transmembrane region" description="Helical" evidence="1">
    <location>
        <begin position="199"/>
        <end position="216"/>
    </location>
</feature>
<dbReference type="eggNOG" id="ENOG502ZNIJ">
    <property type="taxonomic scope" value="Bacteria"/>
</dbReference>
<organism evidence="2 3">
    <name type="scientific">Candidatus Neomicrothrix parvicella RN1</name>
    <dbReference type="NCBI Taxonomy" id="1229780"/>
    <lineage>
        <taxon>Bacteria</taxon>
        <taxon>Bacillati</taxon>
        <taxon>Actinomycetota</taxon>
        <taxon>Acidimicrobiia</taxon>
        <taxon>Acidimicrobiales</taxon>
        <taxon>Microthrixaceae</taxon>
        <taxon>Candidatus Neomicrothrix</taxon>
    </lineage>
</organism>
<feature type="transmembrane region" description="Helical" evidence="1">
    <location>
        <begin position="145"/>
        <end position="164"/>
    </location>
</feature>
<sequence length="616" mass="67090">MQQRMTSHLLRHWRSWAVWVGTVLVVVAFTGFIALQVPGIGLDEEAHITHAEKLRQGQLASHDDKVSPELSSAIRCDRYRVWGSNLNPGYPTGARFECFTPKGLSKFDGGFAAQQAQHTPVYYLPLAFATKVVDKVTDLDPLVDTYRVAGLLFVSLSVASLLWLGARLRVAPSIAAAATLIIVGTSGFVMSNSFVTNDALAIPAGVALLLAARRVLDGRSSAWLLLAVSFAVTIAKPTFMPGHLACVFYLSQQLKPVDLRLRDLAGRPSRDALTAYGRSTLRRFAPIGAVGAGLVAGLVGFQVWVDRFVPGTKELSKYYNSRIFQADYFKGIANTLQNPLTQERPISLMDPSYGLVAMTVLEAIVLWGTVVVAFGLFRRGGRDPVRLARSAVGAIVGGALVLFLQGALRGLALSSTNTRYLLPIVPFMFGAIAMTGDQLWNRHLTRIPRVTLPLAVVLLLGVQANAIEHTSEPRLNNAWTRRQTGVLASYINEEVAAQPPSGDDDAPQQCIHKGDTVAVVPFMPALYDMAPDIEAPVDADAYWVGSLPRETRKAPFESLTDSDVDVVITSSPLHITYERTAAARVAAEWPRCARWVPFGLGLTHPPFEVYVRPTKK</sequence>
<feature type="transmembrane region" description="Helical" evidence="1">
    <location>
        <begin position="170"/>
        <end position="190"/>
    </location>
</feature>
<feature type="transmembrane region" description="Helical" evidence="1">
    <location>
        <begin position="222"/>
        <end position="250"/>
    </location>
</feature>
<accession>R4Z4T3</accession>
<dbReference type="AlphaFoldDB" id="R4Z4T3"/>
<evidence type="ECO:0000256" key="1">
    <source>
        <dbReference type="SAM" id="Phobius"/>
    </source>
</evidence>
<gene>
    <name evidence="2" type="ORF">BN381_80240</name>
</gene>
<feature type="transmembrane region" description="Helical" evidence="1">
    <location>
        <begin position="389"/>
        <end position="408"/>
    </location>
</feature>
<keyword evidence="1" id="KW-1133">Transmembrane helix</keyword>
<dbReference type="EMBL" id="CANL01000078">
    <property type="protein sequence ID" value="CCM65710.1"/>
    <property type="molecule type" value="Genomic_DNA"/>
</dbReference>
<name>R4Z4T3_9ACTN</name>
<keyword evidence="1" id="KW-0812">Transmembrane</keyword>
<feature type="transmembrane region" description="Helical" evidence="1">
    <location>
        <begin position="420"/>
        <end position="440"/>
    </location>
</feature>
<feature type="transmembrane region" description="Helical" evidence="1">
    <location>
        <begin position="353"/>
        <end position="377"/>
    </location>
</feature>
<feature type="transmembrane region" description="Helical" evidence="1">
    <location>
        <begin position="284"/>
        <end position="305"/>
    </location>
</feature>
<keyword evidence="3" id="KW-1185">Reference proteome</keyword>
<dbReference type="STRING" id="1229780.BN381_80240"/>
<keyword evidence="1" id="KW-0472">Membrane</keyword>
<evidence type="ECO:0000313" key="3">
    <source>
        <dbReference type="Proteomes" id="UP000018291"/>
    </source>
</evidence>
<feature type="transmembrane region" description="Helical" evidence="1">
    <location>
        <begin position="16"/>
        <end position="35"/>
    </location>
</feature>
<reference evidence="2 3" key="1">
    <citation type="journal article" date="2013" name="ISME J.">
        <title>Metabolic model for the filamentous 'Candidatus Microthrix parvicella' based on genomic and metagenomic analyses.</title>
        <authorList>
            <person name="Jon McIlroy S."/>
            <person name="Kristiansen R."/>
            <person name="Albertsen M."/>
            <person name="Michael Karst S."/>
            <person name="Rossetti S."/>
            <person name="Lund Nielsen J."/>
            <person name="Tandoi V."/>
            <person name="James Seviour R."/>
            <person name="Nielsen P.H."/>
        </authorList>
    </citation>
    <scope>NUCLEOTIDE SEQUENCE [LARGE SCALE GENOMIC DNA]</scope>
    <source>
        <strain evidence="2 3">RN1</strain>
    </source>
</reference>
<proteinExistence type="predicted"/>
<protein>
    <submittedName>
        <fullName evidence="2">Uncharacterized protein</fullName>
    </submittedName>
</protein>
<dbReference type="Proteomes" id="UP000018291">
    <property type="component" value="Unassembled WGS sequence"/>
</dbReference>
<comment type="caution">
    <text evidence="2">The sequence shown here is derived from an EMBL/GenBank/DDBJ whole genome shotgun (WGS) entry which is preliminary data.</text>
</comment>